<keyword evidence="3" id="KW-1185">Reference proteome</keyword>
<accession>A0A6A5UHJ4</accession>
<evidence type="ECO:0000259" key="1">
    <source>
        <dbReference type="Pfam" id="PF14479"/>
    </source>
</evidence>
<reference evidence="2" key="1">
    <citation type="journal article" date="2020" name="Stud. Mycol.">
        <title>101 Dothideomycetes genomes: a test case for predicting lifestyles and emergence of pathogens.</title>
        <authorList>
            <person name="Haridas S."/>
            <person name="Albert R."/>
            <person name="Binder M."/>
            <person name="Bloem J."/>
            <person name="Labutti K."/>
            <person name="Salamov A."/>
            <person name="Andreopoulos B."/>
            <person name="Baker S."/>
            <person name="Barry K."/>
            <person name="Bills G."/>
            <person name="Bluhm B."/>
            <person name="Cannon C."/>
            <person name="Castanera R."/>
            <person name="Culley D."/>
            <person name="Daum C."/>
            <person name="Ezra D."/>
            <person name="Gonzalez J."/>
            <person name="Henrissat B."/>
            <person name="Kuo A."/>
            <person name="Liang C."/>
            <person name="Lipzen A."/>
            <person name="Lutzoni F."/>
            <person name="Magnuson J."/>
            <person name="Mondo S."/>
            <person name="Nolan M."/>
            <person name="Ohm R."/>
            <person name="Pangilinan J."/>
            <person name="Park H.-J."/>
            <person name="Ramirez L."/>
            <person name="Alfaro M."/>
            <person name="Sun H."/>
            <person name="Tritt A."/>
            <person name="Yoshinaga Y."/>
            <person name="Zwiers L.-H."/>
            <person name="Turgeon B."/>
            <person name="Goodwin S."/>
            <person name="Spatafora J."/>
            <person name="Crous P."/>
            <person name="Grigoriev I."/>
        </authorList>
    </citation>
    <scope>NUCLEOTIDE SEQUENCE</scope>
    <source>
        <strain evidence="2">CBS 675.92</strain>
    </source>
</reference>
<proteinExistence type="predicted"/>
<evidence type="ECO:0000313" key="3">
    <source>
        <dbReference type="Proteomes" id="UP000800035"/>
    </source>
</evidence>
<feature type="domain" description="Prion-inhibition and propagation HeLo" evidence="1">
    <location>
        <begin position="5"/>
        <end position="204"/>
    </location>
</feature>
<dbReference type="Proteomes" id="UP000800035">
    <property type="component" value="Unassembled WGS sequence"/>
</dbReference>
<dbReference type="AlphaFoldDB" id="A0A6A5UHJ4"/>
<dbReference type="PANTHER" id="PTHR37542">
    <property type="entry name" value="HELO DOMAIN-CONTAINING PROTEIN-RELATED"/>
    <property type="match status" value="1"/>
</dbReference>
<dbReference type="PANTHER" id="PTHR37542:SF3">
    <property type="entry name" value="PRION-INHIBITION AND PROPAGATION HELO DOMAIN-CONTAINING PROTEIN"/>
    <property type="match status" value="1"/>
</dbReference>
<sequence>MEAGGLAVGIVALAGLFNNAMDCFEYVQLGRNFDTNFQTSLLKLENARLRLSRWGQAVGLSGDPKNTRSLQAVAIAAEDTLKAERLLGQILYLFADAEGVSTNYKSRTRADDPSLMVLDVHSDMDPLGQSLYEKMRNLSTKRQNRTPLRQKVKWALYEEKHFKRLIEDIVDLVNNLVREFPAVQQEQQKLCKLEVSEIGTSERLFVLRDIAASQDKDLENAIAEALPIGSGSTIFNNNNSKIGQVIGIAHVHGAQTFTFS</sequence>
<protein>
    <recommendedName>
        <fullName evidence="1">Prion-inhibition and propagation HeLo domain-containing protein</fullName>
    </recommendedName>
</protein>
<dbReference type="OrthoDB" id="20872at2759"/>
<dbReference type="Pfam" id="PF14479">
    <property type="entry name" value="HeLo"/>
    <property type="match status" value="1"/>
</dbReference>
<evidence type="ECO:0000313" key="2">
    <source>
        <dbReference type="EMBL" id="KAF1963429.1"/>
    </source>
</evidence>
<dbReference type="InterPro" id="IPR029498">
    <property type="entry name" value="HeLo_dom"/>
</dbReference>
<dbReference type="Gene3D" id="1.20.120.1020">
    <property type="entry name" value="Prion-inhibition and propagation, HeLo domain"/>
    <property type="match status" value="1"/>
</dbReference>
<name>A0A6A5UHJ4_9PLEO</name>
<gene>
    <name evidence="2" type="ORF">CC80DRAFT_486821</name>
</gene>
<dbReference type="InterPro" id="IPR038305">
    <property type="entry name" value="HeLo_sf"/>
</dbReference>
<dbReference type="EMBL" id="ML976977">
    <property type="protein sequence ID" value="KAF1963429.1"/>
    <property type="molecule type" value="Genomic_DNA"/>
</dbReference>
<organism evidence="2 3">
    <name type="scientific">Byssothecium circinans</name>
    <dbReference type="NCBI Taxonomy" id="147558"/>
    <lineage>
        <taxon>Eukaryota</taxon>
        <taxon>Fungi</taxon>
        <taxon>Dikarya</taxon>
        <taxon>Ascomycota</taxon>
        <taxon>Pezizomycotina</taxon>
        <taxon>Dothideomycetes</taxon>
        <taxon>Pleosporomycetidae</taxon>
        <taxon>Pleosporales</taxon>
        <taxon>Massarineae</taxon>
        <taxon>Massarinaceae</taxon>
        <taxon>Byssothecium</taxon>
    </lineage>
</organism>